<evidence type="ECO:0000313" key="4">
    <source>
        <dbReference type="Proteomes" id="UP001595772"/>
    </source>
</evidence>
<name>A0ABV8GYD0_9BACI</name>
<feature type="chain" id="PRO_5046438233" evidence="2">
    <location>
        <begin position="21"/>
        <end position="234"/>
    </location>
</feature>
<sequence length="234" mass="25800">MMKKLVMVIAVLFASGLLLVACNDNSSENANVNETNAEETGNNEQEVNNEDNINEGNNESDQDNAENESELDDEQNKEENEVQDNSQSDEEQDESDKGNLPAPIEINEQIQHPVGVTFTLEKITFEENHVSVDFNAQNHTGYGTHLASGGRARGSSLGGITLKDDTGYDYRYVADNDSDRIRLDDGEQVTGTISFAGRIQDDAKSLTLIFNPEASDEGSVSMPKFSFEDIEIKR</sequence>
<feature type="region of interest" description="Disordered" evidence="1">
    <location>
        <begin position="27"/>
        <end position="101"/>
    </location>
</feature>
<dbReference type="PROSITE" id="PS51257">
    <property type="entry name" value="PROKAR_LIPOPROTEIN"/>
    <property type="match status" value="1"/>
</dbReference>
<keyword evidence="4" id="KW-1185">Reference proteome</keyword>
<comment type="caution">
    <text evidence="3">The sequence shown here is derived from an EMBL/GenBank/DDBJ whole genome shotgun (WGS) entry which is preliminary data.</text>
</comment>
<feature type="compositionally biased region" description="Low complexity" evidence="1">
    <location>
        <begin position="27"/>
        <end position="46"/>
    </location>
</feature>
<proteinExistence type="predicted"/>
<dbReference type="Proteomes" id="UP001595772">
    <property type="component" value="Unassembled WGS sequence"/>
</dbReference>
<evidence type="ECO:0000256" key="2">
    <source>
        <dbReference type="SAM" id="SignalP"/>
    </source>
</evidence>
<keyword evidence="2" id="KW-0732">Signal</keyword>
<dbReference type="RefSeq" id="WP_379497162.1">
    <property type="nucleotide sequence ID" value="NZ_JBHSAO010000008.1"/>
</dbReference>
<dbReference type="EMBL" id="JBHSAO010000008">
    <property type="protein sequence ID" value="MFC4024675.1"/>
    <property type="molecule type" value="Genomic_DNA"/>
</dbReference>
<organism evidence="3 4">
    <name type="scientific">Oceanobacillus longus</name>
    <dbReference type="NCBI Taxonomy" id="930120"/>
    <lineage>
        <taxon>Bacteria</taxon>
        <taxon>Bacillati</taxon>
        <taxon>Bacillota</taxon>
        <taxon>Bacilli</taxon>
        <taxon>Bacillales</taxon>
        <taxon>Bacillaceae</taxon>
        <taxon>Oceanobacillus</taxon>
    </lineage>
</organism>
<gene>
    <name evidence="3" type="ORF">ACFOUV_12800</name>
</gene>
<feature type="compositionally biased region" description="Acidic residues" evidence="1">
    <location>
        <begin position="47"/>
        <end position="76"/>
    </location>
</feature>
<reference evidence="4" key="1">
    <citation type="journal article" date="2019" name="Int. J. Syst. Evol. Microbiol.">
        <title>The Global Catalogue of Microorganisms (GCM) 10K type strain sequencing project: providing services to taxonomists for standard genome sequencing and annotation.</title>
        <authorList>
            <consortium name="The Broad Institute Genomics Platform"/>
            <consortium name="The Broad Institute Genome Sequencing Center for Infectious Disease"/>
            <person name="Wu L."/>
            <person name="Ma J."/>
        </authorList>
    </citation>
    <scope>NUCLEOTIDE SEQUENCE [LARGE SCALE GENOMIC DNA]</scope>
    <source>
        <strain evidence="4">IBRC-M 10703</strain>
    </source>
</reference>
<evidence type="ECO:0000313" key="3">
    <source>
        <dbReference type="EMBL" id="MFC4024675.1"/>
    </source>
</evidence>
<protein>
    <submittedName>
        <fullName evidence="3">Uncharacterized protein</fullName>
    </submittedName>
</protein>
<feature type="signal peptide" evidence="2">
    <location>
        <begin position="1"/>
        <end position="20"/>
    </location>
</feature>
<accession>A0ABV8GYD0</accession>
<evidence type="ECO:0000256" key="1">
    <source>
        <dbReference type="SAM" id="MobiDB-lite"/>
    </source>
</evidence>